<accession>A0A0P0GPB6</accession>
<keyword evidence="1" id="KW-1133">Transmembrane helix</keyword>
<dbReference type="Proteomes" id="UP000061809">
    <property type="component" value="Chromosome"/>
</dbReference>
<reference evidence="2 3" key="1">
    <citation type="journal article" date="2015" name="Science">
        <title>Genetic determinants of in vivo fitness and diet responsiveness in multiple human gut Bacteroides.</title>
        <authorList>
            <person name="Wu M."/>
            <person name="McNulty N.P."/>
            <person name="Rodionov D.A."/>
            <person name="Khoroshkin M.S."/>
            <person name="Griffin N.W."/>
            <person name="Cheng J."/>
            <person name="Latreille P."/>
            <person name="Kerstetter R.A."/>
            <person name="Terrapon N."/>
            <person name="Henrissat B."/>
            <person name="Osterman A.L."/>
            <person name="Gordon J.I."/>
        </authorList>
    </citation>
    <scope>NUCLEOTIDE SEQUENCE [LARGE SCALE GENOMIC DNA]</scope>
    <source>
        <strain evidence="2 3">WH2</strain>
    </source>
</reference>
<feature type="transmembrane region" description="Helical" evidence="1">
    <location>
        <begin position="371"/>
        <end position="390"/>
    </location>
</feature>
<feature type="transmembrane region" description="Helical" evidence="1">
    <location>
        <begin position="269"/>
        <end position="290"/>
    </location>
</feature>
<feature type="transmembrane region" description="Helical" evidence="1">
    <location>
        <begin position="88"/>
        <end position="106"/>
    </location>
</feature>
<evidence type="ECO:0000256" key="1">
    <source>
        <dbReference type="SAM" id="Phobius"/>
    </source>
</evidence>
<feature type="transmembrane region" description="Helical" evidence="1">
    <location>
        <begin position="204"/>
        <end position="221"/>
    </location>
</feature>
<feature type="transmembrane region" description="Helical" evidence="1">
    <location>
        <begin position="58"/>
        <end position="76"/>
    </location>
</feature>
<keyword evidence="1" id="KW-0472">Membrane</keyword>
<feature type="transmembrane region" description="Helical" evidence="1">
    <location>
        <begin position="176"/>
        <end position="197"/>
    </location>
</feature>
<feature type="transmembrane region" description="Helical" evidence="1">
    <location>
        <begin position="145"/>
        <end position="164"/>
    </location>
</feature>
<dbReference type="EMBL" id="CP012801">
    <property type="protein sequence ID" value="ALJ59800.1"/>
    <property type="molecule type" value="Genomic_DNA"/>
</dbReference>
<protein>
    <submittedName>
        <fullName evidence="2">Uncharacterized protein</fullName>
    </submittedName>
</protein>
<feature type="transmembrane region" description="Helical" evidence="1">
    <location>
        <begin position="302"/>
        <end position="320"/>
    </location>
</feature>
<gene>
    <name evidence="2" type="ORF">BcellWH2_02561</name>
</gene>
<organism evidence="2 3">
    <name type="scientific">Bacteroides cellulosilyticus</name>
    <dbReference type="NCBI Taxonomy" id="246787"/>
    <lineage>
        <taxon>Bacteria</taxon>
        <taxon>Pseudomonadati</taxon>
        <taxon>Bacteroidota</taxon>
        <taxon>Bacteroidia</taxon>
        <taxon>Bacteroidales</taxon>
        <taxon>Bacteroidaceae</taxon>
        <taxon>Bacteroides</taxon>
    </lineage>
</organism>
<dbReference type="PANTHER" id="PTHR31061:SF24">
    <property type="entry name" value="LD22376P"/>
    <property type="match status" value="1"/>
</dbReference>
<name>A0A0P0GPB6_9BACE</name>
<keyword evidence="1" id="KW-0812">Transmembrane</keyword>
<feature type="transmembrane region" description="Helical" evidence="1">
    <location>
        <begin position="118"/>
        <end position="136"/>
    </location>
</feature>
<evidence type="ECO:0000313" key="2">
    <source>
        <dbReference type="EMBL" id="ALJ59800.1"/>
    </source>
</evidence>
<dbReference type="PATRIC" id="fig|246787.4.peg.2638"/>
<dbReference type="KEGG" id="bcel:BcellWH2_02561"/>
<feature type="transmembrane region" description="Helical" evidence="1">
    <location>
        <begin position="332"/>
        <end position="351"/>
    </location>
</feature>
<dbReference type="AlphaFoldDB" id="A0A0P0GPB6"/>
<feature type="transmembrane region" description="Helical" evidence="1">
    <location>
        <begin position="241"/>
        <end position="257"/>
    </location>
</feature>
<evidence type="ECO:0000313" key="3">
    <source>
        <dbReference type="Proteomes" id="UP000061809"/>
    </source>
</evidence>
<sequence length="398" mass="45033">MYSIMKNLTPQRVAAVDVFRALTMFLMLFVNDIPGLKNIPHWLKHAEMHEDMLGFSDTIFPAFLFCMGMSVSFAIQNRYRKGDTTLQVIAHIFWRTVALIAMGLFSLNSGGIEGGISHQWFCILMVIGFFLVWAVYPKAEGSKKYLFIAMKVLGVALLAFLVLYKDLNGKPFHQGWWGILGLIGWTYVVCAGIYLFTRESLRKNVIAWLVVMLLAVISHSSLIPQEYGLRVILLPFIPSDWTLHAFGMSGVLTSLLMQKYADREHPRKFITILCVLGVVMLIAALCSHPHWIISKIQATPSWLFYCLAAFFPLFGLFYWLTDVKGKTPWFDIIKPAGTATLTCYILPYVWYAVQQLLGLHYPELLNAGAPGLLRSLIFSLIIVQLTGLLVKVKIKLKV</sequence>
<proteinExistence type="predicted"/>
<dbReference type="PANTHER" id="PTHR31061">
    <property type="entry name" value="LD22376P"/>
    <property type="match status" value="1"/>
</dbReference>